<evidence type="ECO:0000313" key="2">
    <source>
        <dbReference type="EMBL" id="SHG77861.1"/>
    </source>
</evidence>
<sequence length="178" mass="20519">MTKRDLFRVLIKVFALYSIILTVFSWIPSNMMYSFYGNETAIILAASLIFTFLLILIYVFLIKKTDAIIDFLKIDRGFDDNELKLLDFNSKKVLMLGIILIGGYLIISELSNFIQYAFLAFKNEISRGQLYVFPNGSANDENYIFELVFSGINLLIGYLLLTNYTKVSKWILKKGNKN</sequence>
<dbReference type="Proteomes" id="UP000184522">
    <property type="component" value="Unassembled WGS sequence"/>
</dbReference>
<dbReference type="OrthoDB" id="1453725at2"/>
<name>A0A1M5MKR9_9FLAO</name>
<dbReference type="AlphaFoldDB" id="A0A1M5MKR9"/>
<dbReference type="STRING" id="1089305.SAMN05444148_0924"/>
<keyword evidence="1" id="KW-1133">Transmembrane helix</keyword>
<keyword evidence="3" id="KW-1185">Reference proteome</keyword>
<feature type="transmembrane region" description="Helical" evidence="1">
    <location>
        <begin position="40"/>
        <end position="61"/>
    </location>
</feature>
<protein>
    <submittedName>
        <fullName evidence="2">Uncharacterized protein</fullName>
    </submittedName>
</protein>
<evidence type="ECO:0000313" key="3">
    <source>
        <dbReference type="Proteomes" id="UP000184522"/>
    </source>
</evidence>
<reference evidence="3" key="1">
    <citation type="submission" date="2016-11" db="EMBL/GenBank/DDBJ databases">
        <authorList>
            <person name="Varghese N."/>
            <person name="Submissions S."/>
        </authorList>
    </citation>
    <scope>NUCLEOTIDE SEQUENCE [LARGE SCALE GENOMIC DNA]</scope>
    <source>
        <strain evidence="3">DSM 25330</strain>
    </source>
</reference>
<organism evidence="2 3">
    <name type="scientific">Winogradskyella jejuensis</name>
    <dbReference type="NCBI Taxonomy" id="1089305"/>
    <lineage>
        <taxon>Bacteria</taxon>
        <taxon>Pseudomonadati</taxon>
        <taxon>Bacteroidota</taxon>
        <taxon>Flavobacteriia</taxon>
        <taxon>Flavobacteriales</taxon>
        <taxon>Flavobacteriaceae</taxon>
        <taxon>Winogradskyella</taxon>
    </lineage>
</organism>
<proteinExistence type="predicted"/>
<gene>
    <name evidence="2" type="ORF">SAMN05444148_0924</name>
</gene>
<accession>A0A1M5MKR9</accession>
<keyword evidence="1" id="KW-0812">Transmembrane</keyword>
<feature type="transmembrane region" description="Helical" evidence="1">
    <location>
        <begin position="93"/>
        <end position="118"/>
    </location>
</feature>
<dbReference type="RefSeq" id="WP_073083660.1">
    <property type="nucleotide sequence ID" value="NZ_FQWS01000001.1"/>
</dbReference>
<evidence type="ECO:0000256" key="1">
    <source>
        <dbReference type="SAM" id="Phobius"/>
    </source>
</evidence>
<keyword evidence="1" id="KW-0472">Membrane</keyword>
<feature type="transmembrane region" description="Helical" evidence="1">
    <location>
        <begin position="9"/>
        <end position="28"/>
    </location>
</feature>
<dbReference type="EMBL" id="FQWS01000001">
    <property type="protein sequence ID" value="SHG77861.1"/>
    <property type="molecule type" value="Genomic_DNA"/>
</dbReference>
<feature type="transmembrane region" description="Helical" evidence="1">
    <location>
        <begin position="143"/>
        <end position="164"/>
    </location>
</feature>